<dbReference type="SUPFAM" id="SSF158622">
    <property type="entry name" value="YheA/YmcA-like"/>
    <property type="match status" value="1"/>
</dbReference>
<dbReference type="InterPro" id="IPR023378">
    <property type="entry name" value="YheA/YmcA-like_dom_sf"/>
</dbReference>
<dbReference type="PANTHER" id="PTHR38448:SF2">
    <property type="entry name" value="REGULATORY PROTEIN YLBF"/>
    <property type="match status" value="1"/>
</dbReference>
<organism evidence="1 2">
    <name type="scientific">Streptococcus saliviloxodontae</name>
    <dbReference type="NCBI Taxonomy" id="1349416"/>
    <lineage>
        <taxon>Bacteria</taxon>
        <taxon>Bacillati</taxon>
        <taxon>Bacillota</taxon>
        <taxon>Bacilli</taxon>
        <taxon>Lactobacillales</taxon>
        <taxon>Streptococcaceae</taxon>
        <taxon>Streptococcus</taxon>
    </lineage>
</organism>
<accession>A0ABS2PM73</accession>
<dbReference type="Proteomes" id="UP000809081">
    <property type="component" value="Unassembled WGS sequence"/>
</dbReference>
<dbReference type="EMBL" id="JAFBEI010000018">
    <property type="protein sequence ID" value="MBM7636196.1"/>
    <property type="molecule type" value="Genomic_DNA"/>
</dbReference>
<evidence type="ECO:0000313" key="2">
    <source>
        <dbReference type="Proteomes" id="UP000809081"/>
    </source>
</evidence>
<sequence length="145" mass="16773">MLIIDESLIELEDAADNLVSSFLKLPIVQTYLIALAEFEENDILQDQISQFVTLKESFEENEAYLAYRPEIRELKRKMLKQKRLIDTNPLVLSLRESQLAVQKELSNLAESLAQSVSEDIFVDRALPFYPHKRPHKAGENIIERT</sequence>
<keyword evidence="2" id="KW-1185">Reference proteome</keyword>
<proteinExistence type="predicted"/>
<dbReference type="InterPro" id="IPR052767">
    <property type="entry name" value="Bact_com_dev_regulator"/>
</dbReference>
<reference evidence="1 2" key="1">
    <citation type="submission" date="2021-01" db="EMBL/GenBank/DDBJ databases">
        <title>Genomic Encyclopedia of Type Strains, Phase IV (KMG-IV): sequencing the most valuable type-strain genomes for metagenomic binning, comparative biology and taxonomic classification.</title>
        <authorList>
            <person name="Goeker M."/>
        </authorList>
    </citation>
    <scope>NUCLEOTIDE SEQUENCE [LARGE SCALE GENOMIC DNA]</scope>
    <source>
        <strain evidence="1 2">DSM 27513</strain>
    </source>
</reference>
<protein>
    <submittedName>
        <fullName evidence="1">Cell fate (Sporulation/competence/biofilm development) regulator YlbF (YheA/YmcA/DUF963 family)</fullName>
    </submittedName>
</protein>
<name>A0ABS2PM73_9STRE</name>
<comment type="caution">
    <text evidence="1">The sequence shown here is derived from an EMBL/GenBank/DDBJ whole genome shotgun (WGS) entry which is preliminary data.</text>
</comment>
<dbReference type="Gene3D" id="1.20.1500.10">
    <property type="entry name" value="YheA/YmcA-like"/>
    <property type="match status" value="1"/>
</dbReference>
<dbReference type="InterPro" id="IPR010368">
    <property type="entry name" value="Com_YlbF"/>
</dbReference>
<dbReference type="Pfam" id="PF06133">
    <property type="entry name" value="Com_YlbF"/>
    <property type="match status" value="1"/>
</dbReference>
<evidence type="ECO:0000313" key="1">
    <source>
        <dbReference type="EMBL" id="MBM7636196.1"/>
    </source>
</evidence>
<dbReference type="RefSeq" id="WP_205017086.1">
    <property type="nucleotide sequence ID" value="NZ_JAFBEI010000018.1"/>
</dbReference>
<gene>
    <name evidence="1" type="ORF">JOC31_001015</name>
</gene>
<dbReference type="PANTHER" id="PTHR38448">
    <property type="entry name" value="REGULATORY PROTEIN YLBF-RELATED"/>
    <property type="match status" value="1"/>
</dbReference>